<gene>
    <name evidence="2" type="ORF">I4Q42_25360</name>
</gene>
<dbReference type="SUPFAM" id="SSF53448">
    <property type="entry name" value="Nucleotide-diphospho-sugar transferases"/>
    <property type="match status" value="1"/>
</dbReference>
<keyword evidence="3" id="KW-1185">Reference proteome</keyword>
<accession>A0ABS0T825</accession>
<evidence type="ECO:0000313" key="2">
    <source>
        <dbReference type="EMBL" id="MBI1687013.1"/>
    </source>
</evidence>
<evidence type="ECO:0000313" key="3">
    <source>
        <dbReference type="Proteomes" id="UP000639859"/>
    </source>
</evidence>
<comment type="caution">
    <text evidence="2">The sequence shown here is derived from an EMBL/GenBank/DDBJ whole genome shotgun (WGS) entry which is preliminary data.</text>
</comment>
<sequence>MSMIVAPRTQSLTEKTAMQVAAVIPVRNRRDVLVRAIRSIQAQTSPVAEIIIVDDASTDDTPDRVLAMAVEDPRIKLLRQPARAGASAARNRGVNAAAADWIAFLDSDDEWFPEKMALQAAALSAAPDSVASFTAQQIVSDDGPAAVFRPAADISLRDLQQLNVLSTTSSALVRRSSLIEVKGFDESLPSCQDWDLWLRLRALGPFAIVREPLVSFYQSGTDRISRNMEAVLKGHEVLFARIESEAQGGPVFRRRLRAKHQMRMSQIYLKDMGQPRTGFAYALRSMSLWPTKTAFRLAVQALKAIT</sequence>
<dbReference type="Pfam" id="PF00535">
    <property type="entry name" value="Glycos_transf_2"/>
    <property type="match status" value="1"/>
</dbReference>
<dbReference type="PANTHER" id="PTHR43685:SF2">
    <property type="entry name" value="GLYCOSYLTRANSFERASE 2-LIKE DOMAIN-CONTAINING PROTEIN"/>
    <property type="match status" value="1"/>
</dbReference>
<dbReference type="CDD" id="cd00761">
    <property type="entry name" value="Glyco_tranf_GTA_type"/>
    <property type="match status" value="1"/>
</dbReference>
<dbReference type="InterPro" id="IPR029044">
    <property type="entry name" value="Nucleotide-diphossugar_trans"/>
</dbReference>
<dbReference type="RefSeq" id="WP_198578896.1">
    <property type="nucleotide sequence ID" value="NZ_JADWOX010000034.1"/>
</dbReference>
<dbReference type="InterPro" id="IPR001173">
    <property type="entry name" value="Glyco_trans_2-like"/>
</dbReference>
<dbReference type="PANTHER" id="PTHR43685">
    <property type="entry name" value="GLYCOSYLTRANSFERASE"/>
    <property type="match status" value="1"/>
</dbReference>
<organism evidence="2 3">
    <name type="scientific">Caulobacter hibisci</name>
    <dbReference type="NCBI Taxonomy" id="2035993"/>
    <lineage>
        <taxon>Bacteria</taxon>
        <taxon>Pseudomonadati</taxon>
        <taxon>Pseudomonadota</taxon>
        <taxon>Alphaproteobacteria</taxon>
        <taxon>Caulobacterales</taxon>
        <taxon>Caulobacteraceae</taxon>
        <taxon>Caulobacter</taxon>
    </lineage>
</organism>
<protein>
    <submittedName>
        <fullName evidence="2">Glycosyltransferase family 2 protein</fullName>
    </submittedName>
</protein>
<evidence type="ECO:0000259" key="1">
    <source>
        <dbReference type="Pfam" id="PF00535"/>
    </source>
</evidence>
<reference evidence="2 3" key="1">
    <citation type="submission" date="2020-11" db="EMBL/GenBank/DDBJ databases">
        <title>genome sequence of strain KACC 18849.</title>
        <authorList>
            <person name="Gao J."/>
            <person name="Zhang X."/>
        </authorList>
    </citation>
    <scope>NUCLEOTIDE SEQUENCE [LARGE SCALE GENOMIC DNA]</scope>
    <source>
        <strain evidence="2 3">KACC 18849</strain>
    </source>
</reference>
<dbReference type="Gene3D" id="3.90.550.10">
    <property type="entry name" value="Spore Coat Polysaccharide Biosynthesis Protein SpsA, Chain A"/>
    <property type="match status" value="1"/>
</dbReference>
<dbReference type="EMBL" id="JADWOX010000034">
    <property type="protein sequence ID" value="MBI1687013.1"/>
    <property type="molecule type" value="Genomic_DNA"/>
</dbReference>
<dbReference type="Proteomes" id="UP000639859">
    <property type="component" value="Unassembled WGS sequence"/>
</dbReference>
<dbReference type="InterPro" id="IPR050834">
    <property type="entry name" value="Glycosyltransf_2"/>
</dbReference>
<name>A0ABS0T825_9CAUL</name>
<feature type="domain" description="Glycosyltransferase 2-like" evidence="1">
    <location>
        <begin position="23"/>
        <end position="178"/>
    </location>
</feature>
<proteinExistence type="predicted"/>